<dbReference type="PANTHER" id="PTHR10322:SF23">
    <property type="entry name" value="DNA POLYMERASE DELTA CATALYTIC SUBUNIT"/>
    <property type="match status" value="1"/>
</dbReference>
<dbReference type="GO" id="GO:0003677">
    <property type="term" value="F:DNA binding"/>
    <property type="evidence" value="ECO:0007669"/>
    <property type="project" value="UniProtKB-KW"/>
</dbReference>
<evidence type="ECO:0000256" key="8">
    <source>
        <dbReference type="ARBA" id="ARBA00023109"/>
    </source>
</evidence>
<evidence type="ECO:0000256" key="4">
    <source>
        <dbReference type="ARBA" id="ARBA00022679"/>
    </source>
</evidence>
<dbReference type="PANTHER" id="PTHR10322">
    <property type="entry name" value="DNA POLYMERASE CATALYTIC SUBUNIT"/>
    <property type="match status" value="1"/>
</dbReference>
<dbReference type="InterPro" id="IPR050240">
    <property type="entry name" value="DNA_pol_type-B"/>
</dbReference>
<proteinExistence type="inferred from homology"/>
<dbReference type="GO" id="GO:0042025">
    <property type="term" value="C:host cell nucleus"/>
    <property type="evidence" value="ECO:0007669"/>
    <property type="project" value="UniProtKB-SubCell"/>
</dbReference>
<evidence type="ECO:0000256" key="3">
    <source>
        <dbReference type="ARBA" id="ARBA00022562"/>
    </source>
</evidence>
<dbReference type="GO" id="GO:0006261">
    <property type="term" value="P:DNA-templated DNA replication"/>
    <property type="evidence" value="ECO:0007669"/>
    <property type="project" value="TreeGrafter"/>
</dbReference>
<evidence type="ECO:0000313" key="15">
    <source>
        <dbReference type="EMBL" id="ATA58242.1"/>
    </source>
</evidence>
<sequence length="1047" mass="116048">MSFYNPYIDTNAPLSAWGSRSGCGRGGSGGIGRGGGGWGKSRANRPAAPARDMSRLVPICFRHPGRAGVYSVHTRAPPTYFDGGKERQVFPRPGQSLWSERKPAAAREMARRLMQPGGQPIELTFHVYDIIETTYTSERCDEVPFRFQTDIIPSGTVLKLLGRTEEGLSVCMNVFGQGLYFYTRAPASCNLQYILQQALNDAGSLGRAGCSFHVTQERKRILKEYDTETHEVHRVHLSSSTQLGALTSQLLTSGCEVFETNVDAARRFVIDRDLTTFGWYRCSAAYPRAAGARDAWTDLEFDCGVGDLDLLRDRTDWPAYTVLSFDIECLGEGGFPSATQDTDLVLQISCVLWSVGAAKETQRHVLLSLGTCDPIPDTEVLEFPSELDMFYAFFSLIRDGNVEFVAGYNIANFDFPYLIDRATQVYSLPLREYCRVRTGAIFEVHRPTGDAGFARSVSKVKVAGVVSVDMYIVCRDKLSLSDYKLNTVAQVCLGAQKDDVSYKEIPGLFRAGPGGRARLGRYCVQDAALVMDLLRLFVTHVEVAEIAKIALIPPRRVLYDGQQIRVYSCLLAAARAENYILPTIATREEQGYQGATVIDPLPGFYDTPVLVVDFASLYPSIIQAHNLCYSTLVSPERLRTLRLREDDYETFQLSGGPVHFVRRHVRESLLARLLTTWLAKRKAIRAEMARCEDPVRRTILDKQQQAIKATCNSVYGFTGVASGLFPCLKIAETVTLRGRTMLSMSKDYIEAMTVDRVRALCPSALEPPHAPAADANFRVVYGDTDSLFIETRGYPMGAVLALSEALVADTTKSLFRAPVKLEAEKVFGCLLLLTKKRYVGTLSDGKLLMKGVDLIRKTACRFVQQNCRKILDLLLQDPEVKRAAHALSAASPTAALERGLPAGFVKIVDVLNECGRELRAGRVPVRDLTFSTELSRPFAAYKNTCLPHLAVYQKILARNEEPPQLHDRIPYVFVGTGGTCGKGKKSEMAEDPAYVEQHHVPVAADLYFDKLVRGVASILQCVFGNDKDHTARVLYNFVNVPYAPLSR</sequence>
<dbReference type="EC" id="2.7.7.7" evidence="11"/>
<feature type="region of interest" description="Disordered" evidence="12">
    <location>
        <begin position="20"/>
        <end position="50"/>
    </location>
</feature>
<dbReference type="GO" id="GO:0000166">
    <property type="term" value="F:nucleotide binding"/>
    <property type="evidence" value="ECO:0007669"/>
    <property type="project" value="InterPro"/>
</dbReference>
<evidence type="ECO:0000313" key="16">
    <source>
        <dbReference type="Proteomes" id="UP000290797"/>
    </source>
</evidence>
<evidence type="ECO:0000256" key="6">
    <source>
        <dbReference type="ARBA" id="ARBA00022705"/>
    </source>
</evidence>
<dbReference type="InterPro" id="IPR023211">
    <property type="entry name" value="DNA_pol_palm_dom_sf"/>
</dbReference>
<feature type="domain" description="DNA-directed DNA polymerase family B multifunctional" evidence="13">
    <location>
        <begin position="552"/>
        <end position="1022"/>
    </location>
</feature>
<dbReference type="Pfam" id="PF03104">
    <property type="entry name" value="DNA_pol_B_exo1"/>
    <property type="match status" value="1"/>
</dbReference>
<dbReference type="Gene3D" id="1.10.132.60">
    <property type="entry name" value="DNA polymerase family B, C-terminal domain"/>
    <property type="match status" value="1"/>
</dbReference>
<protein>
    <recommendedName>
        <fullName evidence="11">DNA polymerase</fullName>
        <ecNumber evidence="11">2.7.7.7</ecNumber>
    </recommendedName>
</protein>
<dbReference type="PRINTS" id="PR00106">
    <property type="entry name" value="DNAPOLB"/>
</dbReference>
<keyword evidence="7 11" id="KW-0239">DNA-directed DNA polymerase</keyword>
<dbReference type="SMART" id="SM00486">
    <property type="entry name" value="POLBc"/>
    <property type="match status" value="1"/>
</dbReference>
<feature type="compositionally biased region" description="Gly residues" evidence="12">
    <location>
        <begin position="21"/>
        <end position="39"/>
    </location>
</feature>
<dbReference type="Gene3D" id="1.10.287.690">
    <property type="entry name" value="Helix hairpin bin"/>
    <property type="match status" value="1"/>
</dbReference>
<evidence type="ECO:0000256" key="12">
    <source>
        <dbReference type="SAM" id="MobiDB-lite"/>
    </source>
</evidence>
<dbReference type="GO" id="GO:0039693">
    <property type="term" value="P:viral DNA genome replication"/>
    <property type="evidence" value="ECO:0007669"/>
    <property type="project" value="UniProtKB-KW"/>
</dbReference>
<dbReference type="InterPro" id="IPR043502">
    <property type="entry name" value="DNA/RNA_pol_sf"/>
</dbReference>
<keyword evidence="4 11" id="KW-0808">Transferase</keyword>
<evidence type="ECO:0000256" key="1">
    <source>
        <dbReference type="ARBA" id="ARBA00004147"/>
    </source>
</evidence>
<dbReference type="PROSITE" id="PS00116">
    <property type="entry name" value="DNA_POLYMERASE_B"/>
    <property type="match status" value="1"/>
</dbReference>
<feature type="domain" description="DNA-directed DNA polymerase family B exonuclease" evidence="14">
    <location>
        <begin position="255"/>
        <end position="488"/>
    </location>
</feature>
<accession>A0A2D1AEX1</accession>
<organism evidence="15">
    <name type="scientific">vespertilionid gammaherpesvirus 3</name>
    <dbReference type="NCBI Taxonomy" id="2846598"/>
    <lineage>
        <taxon>Viruses</taxon>
        <taxon>Duplodnaviria</taxon>
        <taxon>Heunggongvirae</taxon>
        <taxon>Peploviricota</taxon>
        <taxon>Herviviricetes</taxon>
        <taxon>Herpesvirales</taxon>
        <taxon>Orthoherpesviridae</taxon>
        <taxon>Gammaherpesvirinae</taxon>
        <taxon>Patagivirus</taxon>
        <taxon>Patagivirus vespertilionidgamma3</taxon>
    </lineage>
</organism>
<keyword evidence="3" id="KW-1048">Host nucleus</keyword>
<dbReference type="SUPFAM" id="SSF53098">
    <property type="entry name" value="Ribonuclease H-like"/>
    <property type="match status" value="1"/>
</dbReference>
<keyword evidence="5 11" id="KW-0548">Nucleotidyltransferase</keyword>
<dbReference type="Gene3D" id="3.30.342.10">
    <property type="entry name" value="DNA Polymerase, chain B, domain 1"/>
    <property type="match status" value="1"/>
</dbReference>
<name>A0A2D1AEX1_9GAMA</name>
<comment type="catalytic activity">
    <reaction evidence="10 11">
        <text>DNA(n) + a 2'-deoxyribonucleoside 5'-triphosphate = DNA(n+1) + diphosphate</text>
        <dbReference type="Rhea" id="RHEA:22508"/>
        <dbReference type="Rhea" id="RHEA-COMP:17339"/>
        <dbReference type="Rhea" id="RHEA-COMP:17340"/>
        <dbReference type="ChEBI" id="CHEBI:33019"/>
        <dbReference type="ChEBI" id="CHEBI:61560"/>
        <dbReference type="ChEBI" id="CHEBI:173112"/>
        <dbReference type="EC" id="2.7.7.7"/>
    </reaction>
</comment>
<evidence type="ECO:0000256" key="9">
    <source>
        <dbReference type="ARBA" id="ARBA00023125"/>
    </source>
</evidence>
<dbReference type="InterPro" id="IPR006172">
    <property type="entry name" value="DNA-dir_DNA_pol_B"/>
</dbReference>
<keyword evidence="6 11" id="KW-0235">DNA replication</keyword>
<dbReference type="InterPro" id="IPR042087">
    <property type="entry name" value="DNA_pol_B_thumb"/>
</dbReference>
<evidence type="ECO:0000256" key="11">
    <source>
        <dbReference type="RuleBase" id="RU000442"/>
    </source>
</evidence>
<dbReference type="Gene3D" id="3.30.420.10">
    <property type="entry name" value="Ribonuclease H-like superfamily/Ribonuclease H"/>
    <property type="match status" value="1"/>
</dbReference>
<dbReference type="GO" id="GO:0003887">
    <property type="term" value="F:DNA-directed DNA polymerase activity"/>
    <property type="evidence" value="ECO:0007669"/>
    <property type="project" value="UniProtKB-KW"/>
</dbReference>
<dbReference type="SUPFAM" id="SSF56672">
    <property type="entry name" value="DNA/RNA polymerases"/>
    <property type="match status" value="1"/>
</dbReference>
<comment type="similarity">
    <text evidence="2 11">Belongs to the DNA polymerase type-B family.</text>
</comment>
<dbReference type="InterPro" id="IPR017964">
    <property type="entry name" value="DNA-dir_DNA_pol_B_CS"/>
</dbReference>
<evidence type="ECO:0000256" key="7">
    <source>
        <dbReference type="ARBA" id="ARBA00022932"/>
    </source>
</evidence>
<keyword evidence="8" id="KW-1194">Viral DNA replication</keyword>
<reference evidence="15" key="1">
    <citation type="journal article" date="2018" name="Virology">
        <title>Isolation, characterization and prevalence of a novel Gammaherpesvirus in Eptesicus fuscus, the North American big brown bat.</title>
        <authorList>
            <person name="Subudhi S."/>
            <person name="Rapin N."/>
            <person name="Dorville N."/>
            <person name="Hill J.E."/>
            <person name="Town J."/>
            <person name="Willis C.K."/>
            <person name="Bollinger T.K."/>
            <person name="Misra V."/>
        </authorList>
    </citation>
    <scope>NUCLEOTIDE SEQUENCE</scope>
</reference>
<dbReference type="EMBL" id="MF385016">
    <property type="protein sequence ID" value="ATA58242.1"/>
    <property type="molecule type" value="Genomic_DNA"/>
</dbReference>
<comment type="subcellular location">
    <subcellularLocation>
        <location evidence="1">Host nucleus</location>
    </subcellularLocation>
</comment>
<evidence type="ECO:0000256" key="10">
    <source>
        <dbReference type="ARBA" id="ARBA00049244"/>
    </source>
</evidence>
<keyword evidence="16" id="KW-1185">Reference proteome</keyword>
<dbReference type="OrthoDB" id="165at10239"/>
<dbReference type="InterPro" id="IPR006133">
    <property type="entry name" value="DNA-dir_DNA_pol_B_exonuc"/>
</dbReference>
<dbReference type="InterPro" id="IPR006134">
    <property type="entry name" value="DNA-dir_DNA_pol_B_multi_dom"/>
</dbReference>
<dbReference type="Pfam" id="PF00136">
    <property type="entry name" value="DNA_pol_B"/>
    <property type="match status" value="1"/>
</dbReference>
<keyword evidence="9 11" id="KW-0238">DNA-binding</keyword>
<dbReference type="InterPro" id="IPR036397">
    <property type="entry name" value="RNaseH_sf"/>
</dbReference>
<dbReference type="Gene3D" id="3.90.1600.10">
    <property type="entry name" value="Palm domain of DNA polymerase"/>
    <property type="match status" value="1"/>
</dbReference>
<evidence type="ECO:0000259" key="13">
    <source>
        <dbReference type="Pfam" id="PF00136"/>
    </source>
</evidence>
<dbReference type="InterPro" id="IPR012337">
    <property type="entry name" value="RNaseH-like_sf"/>
</dbReference>
<dbReference type="Proteomes" id="UP000290797">
    <property type="component" value="Segment"/>
</dbReference>
<evidence type="ECO:0000256" key="5">
    <source>
        <dbReference type="ARBA" id="ARBA00022695"/>
    </source>
</evidence>
<evidence type="ECO:0000256" key="2">
    <source>
        <dbReference type="ARBA" id="ARBA00005755"/>
    </source>
</evidence>
<evidence type="ECO:0000259" key="14">
    <source>
        <dbReference type="Pfam" id="PF03104"/>
    </source>
</evidence>